<name>A0A8T9Q3F7_9BACT</name>
<reference evidence="2" key="1">
    <citation type="submission" date="2022-04" db="EMBL/GenBank/DDBJ databases">
        <title>Hymenobacter sp. isolated from the air.</title>
        <authorList>
            <person name="Won M."/>
            <person name="Lee C.-M."/>
            <person name="Woen H.-Y."/>
            <person name="Kwon S.-W."/>
        </authorList>
    </citation>
    <scope>NUCLEOTIDE SEQUENCE</scope>
    <source>
        <strain evidence="2">5116S-3</strain>
    </source>
</reference>
<dbReference type="KEGG" id="hcu:MUN79_27575"/>
<sequence length="102" mass="11258">MGAAAAATCWQLRALAGYFRASYNCFRLWLITAQIPEPADNSNQNPSPVIARQLELLTTNLNKTKWIAGLRFVCTNPAARLPFAMLFAFLVVIRVIIPPPLG</sequence>
<evidence type="ECO:0000313" key="2">
    <source>
        <dbReference type="EMBL" id="UOQ72266.1"/>
    </source>
</evidence>
<dbReference type="AlphaFoldDB" id="A0A8T9Q3F7"/>
<feature type="transmembrane region" description="Helical" evidence="1">
    <location>
        <begin position="79"/>
        <end position="97"/>
    </location>
</feature>
<keyword evidence="1" id="KW-0472">Membrane</keyword>
<dbReference type="EMBL" id="CP095046">
    <property type="protein sequence ID" value="UOQ72266.1"/>
    <property type="molecule type" value="Genomic_DNA"/>
</dbReference>
<organism evidence="2 3">
    <name type="scientific">Hymenobacter cellulosilyticus</name>
    <dbReference type="NCBI Taxonomy" id="2932248"/>
    <lineage>
        <taxon>Bacteria</taxon>
        <taxon>Pseudomonadati</taxon>
        <taxon>Bacteroidota</taxon>
        <taxon>Cytophagia</taxon>
        <taxon>Cytophagales</taxon>
        <taxon>Hymenobacteraceae</taxon>
        <taxon>Hymenobacter</taxon>
    </lineage>
</organism>
<keyword evidence="1" id="KW-0812">Transmembrane</keyword>
<evidence type="ECO:0000256" key="1">
    <source>
        <dbReference type="SAM" id="Phobius"/>
    </source>
</evidence>
<dbReference type="Proteomes" id="UP000831796">
    <property type="component" value="Chromosome"/>
</dbReference>
<keyword evidence="1" id="KW-1133">Transmembrane helix</keyword>
<keyword evidence="3" id="KW-1185">Reference proteome</keyword>
<protein>
    <submittedName>
        <fullName evidence="2">Uncharacterized protein</fullName>
    </submittedName>
</protein>
<dbReference type="RefSeq" id="WP_244675657.1">
    <property type="nucleotide sequence ID" value="NZ_CP095046.1"/>
</dbReference>
<accession>A0A8T9Q3F7</accession>
<proteinExistence type="predicted"/>
<evidence type="ECO:0000313" key="3">
    <source>
        <dbReference type="Proteomes" id="UP000831796"/>
    </source>
</evidence>
<gene>
    <name evidence="2" type="ORF">MUN79_27575</name>
</gene>